<dbReference type="GO" id="GO:0005634">
    <property type="term" value="C:nucleus"/>
    <property type="evidence" value="ECO:0007669"/>
    <property type="project" value="TreeGrafter"/>
</dbReference>
<feature type="compositionally biased region" description="Low complexity" evidence="3">
    <location>
        <begin position="639"/>
        <end position="662"/>
    </location>
</feature>
<feature type="compositionally biased region" description="Low complexity" evidence="3">
    <location>
        <begin position="899"/>
        <end position="925"/>
    </location>
</feature>
<dbReference type="Gene3D" id="3.30.70.330">
    <property type="match status" value="5"/>
</dbReference>
<keyword evidence="6" id="KW-1185">Reference proteome</keyword>
<evidence type="ECO:0000313" key="6">
    <source>
        <dbReference type="Proteomes" id="UP000075883"/>
    </source>
</evidence>
<dbReference type="SUPFAM" id="SSF54928">
    <property type="entry name" value="RNA-binding domain, RBD"/>
    <property type="match status" value="3"/>
</dbReference>
<feature type="compositionally biased region" description="Low complexity" evidence="3">
    <location>
        <begin position="737"/>
        <end position="774"/>
    </location>
</feature>
<feature type="compositionally biased region" description="Basic and acidic residues" evidence="3">
    <location>
        <begin position="29"/>
        <end position="38"/>
    </location>
</feature>
<evidence type="ECO:0000256" key="2">
    <source>
        <dbReference type="PROSITE-ProRule" id="PRU00176"/>
    </source>
</evidence>
<accession>A0A182MMT5</accession>
<dbReference type="InterPro" id="IPR012677">
    <property type="entry name" value="Nucleotide-bd_a/b_plait_sf"/>
</dbReference>
<evidence type="ECO:0000313" key="5">
    <source>
        <dbReference type="EnsemblMetazoa" id="ACUA022043-PA"/>
    </source>
</evidence>
<evidence type="ECO:0000259" key="4">
    <source>
        <dbReference type="PROSITE" id="PS50102"/>
    </source>
</evidence>
<feature type="region of interest" description="Disordered" evidence="3">
    <location>
        <begin position="383"/>
        <end position="406"/>
    </location>
</feature>
<dbReference type="EnsemblMetazoa" id="ACUA022043-RA">
    <property type="protein sequence ID" value="ACUA022043-PA"/>
    <property type="gene ID" value="ACUA022043"/>
</dbReference>
<feature type="region of interest" description="Disordered" evidence="3">
    <location>
        <begin position="1070"/>
        <end position="1096"/>
    </location>
</feature>
<dbReference type="AlphaFoldDB" id="A0A182MMT5"/>
<dbReference type="PANTHER" id="PTHR48025:SF1">
    <property type="entry name" value="RRM DOMAIN-CONTAINING PROTEIN"/>
    <property type="match status" value="1"/>
</dbReference>
<feature type="compositionally biased region" description="Gly residues" evidence="3">
    <location>
        <begin position="690"/>
        <end position="705"/>
    </location>
</feature>
<proteinExistence type="predicted"/>
<dbReference type="InterPro" id="IPR000504">
    <property type="entry name" value="RRM_dom"/>
</dbReference>
<dbReference type="Proteomes" id="UP000075883">
    <property type="component" value="Unassembled WGS sequence"/>
</dbReference>
<feature type="domain" description="RRM" evidence="4">
    <location>
        <begin position="38"/>
        <end position="111"/>
    </location>
</feature>
<feature type="compositionally biased region" description="Gly residues" evidence="3">
    <location>
        <begin position="1072"/>
        <end position="1088"/>
    </location>
</feature>
<dbReference type="FunFam" id="3.30.70.330:FF:000653">
    <property type="entry name" value="AGAP002654-PB"/>
    <property type="match status" value="1"/>
</dbReference>
<protein>
    <recommendedName>
        <fullName evidence="4">RRM domain-containing protein</fullName>
    </recommendedName>
</protein>
<feature type="domain" description="RRM" evidence="4">
    <location>
        <begin position="419"/>
        <end position="503"/>
    </location>
</feature>
<feature type="compositionally biased region" description="Low complexity" evidence="3">
    <location>
        <begin position="805"/>
        <end position="840"/>
    </location>
</feature>
<dbReference type="FunFam" id="3.30.70.330:FF:000892">
    <property type="entry name" value="AGAP002655-PA"/>
    <property type="match status" value="1"/>
</dbReference>
<feature type="region of interest" description="Disordered" evidence="3">
    <location>
        <begin position="633"/>
        <end position="662"/>
    </location>
</feature>
<reference evidence="5" key="2">
    <citation type="submission" date="2020-05" db="UniProtKB">
        <authorList>
            <consortium name="EnsemblMetazoa"/>
        </authorList>
    </citation>
    <scope>IDENTIFICATION</scope>
    <source>
        <strain evidence="5">A-37</strain>
    </source>
</reference>
<dbReference type="CDD" id="cd00590">
    <property type="entry name" value="RRM_SF"/>
    <property type="match status" value="4"/>
</dbReference>
<dbReference type="PROSITE" id="PS50102">
    <property type="entry name" value="RRM"/>
    <property type="match status" value="4"/>
</dbReference>
<feature type="region of interest" description="Disordered" evidence="3">
    <location>
        <begin position="690"/>
        <end position="871"/>
    </location>
</feature>
<dbReference type="InterPro" id="IPR035979">
    <property type="entry name" value="RBD_domain_sf"/>
</dbReference>
<reference evidence="6" key="1">
    <citation type="submission" date="2013-09" db="EMBL/GenBank/DDBJ databases">
        <title>The Genome Sequence of Anopheles culicifacies species A.</title>
        <authorList>
            <consortium name="The Broad Institute Genomics Platform"/>
            <person name="Neafsey D.E."/>
            <person name="Besansky N."/>
            <person name="Howell P."/>
            <person name="Walton C."/>
            <person name="Young S.K."/>
            <person name="Zeng Q."/>
            <person name="Gargeya S."/>
            <person name="Fitzgerald M."/>
            <person name="Haas B."/>
            <person name="Abouelleil A."/>
            <person name="Allen A.W."/>
            <person name="Alvarado L."/>
            <person name="Arachchi H.M."/>
            <person name="Berlin A.M."/>
            <person name="Chapman S.B."/>
            <person name="Gainer-Dewar J."/>
            <person name="Goldberg J."/>
            <person name="Griggs A."/>
            <person name="Gujja S."/>
            <person name="Hansen M."/>
            <person name="Howarth C."/>
            <person name="Imamovic A."/>
            <person name="Ireland A."/>
            <person name="Larimer J."/>
            <person name="McCowan C."/>
            <person name="Murphy C."/>
            <person name="Pearson M."/>
            <person name="Poon T.W."/>
            <person name="Priest M."/>
            <person name="Roberts A."/>
            <person name="Saif S."/>
            <person name="Shea T."/>
            <person name="Sisk P."/>
            <person name="Sykes S."/>
            <person name="Wortman J."/>
            <person name="Nusbaum C."/>
            <person name="Birren B."/>
        </authorList>
    </citation>
    <scope>NUCLEOTIDE SEQUENCE [LARGE SCALE GENOMIC DNA]</scope>
    <source>
        <strain evidence="6">A-37</strain>
    </source>
</reference>
<dbReference type="VEuPathDB" id="VectorBase:ACUA022043"/>
<feature type="region of interest" description="Disordered" evidence="3">
    <location>
        <begin position="1"/>
        <end position="46"/>
    </location>
</feature>
<feature type="compositionally biased region" description="Gly residues" evidence="3">
    <location>
        <begin position="723"/>
        <end position="736"/>
    </location>
</feature>
<evidence type="ECO:0000256" key="3">
    <source>
        <dbReference type="SAM" id="MobiDB-lite"/>
    </source>
</evidence>
<dbReference type="InterPro" id="IPR050502">
    <property type="entry name" value="Euk_RNA-bind_prot"/>
</dbReference>
<dbReference type="PANTHER" id="PTHR48025">
    <property type="entry name" value="OS02G0815200 PROTEIN"/>
    <property type="match status" value="1"/>
</dbReference>
<dbReference type="STRING" id="139723.A0A182MMT5"/>
<name>A0A182MMT5_9DIPT</name>
<keyword evidence="1 2" id="KW-0694">RNA-binding</keyword>
<feature type="domain" description="RRM" evidence="4">
    <location>
        <begin position="204"/>
        <end position="283"/>
    </location>
</feature>
<feature type="compositionally biased region" description="Basic and acidic residues" evidence="3">
    <location>
        <begin position="389"/>
        <end position="406"/>
    </location>
</feature>
<feature type="region of interest" description="Disordered" evidence="3">
    <location>
        <begin position="898"/>
        <end position="954"/>
    </location>
</feature>
<feature type="domain" description="RRM" evidence="4">
    <location>
        <begin position="291"/>
        <end position="369"/>
    </location>
</feature>
<evidence type="ECO:0000256" key="1">
    <source>
        <dbReference type="ARBA" id="ARBA00022884"/>
    </source>
</evidence>
<dbReference type="GO" id="GO:0003729">
    <property type="term" value="F:mRNA binding"/>
    <property type="evidence" value="ECO:0007669"/>
    <property type="project" value="TreeGrafter"/>
</dbReference>
<feature type="compositionally biased region" description="Gly residues" evidence="3">
    <location>
        <begin position="775"/>
        <end position="789"/>
    </location>
</feature>
<dbReference type="Pfam" id="PF00076">
    <property type="entry name" value="RRM_1"/>
    <property type="match status" value="3"/>
</dbReference>
<organism evidence="5 6">
    <name type="scientific">Anopheles culicifacies</name>
    <dbReference type="NCBI Taxonomy" id="139723"/>
    <lineage>
        <taxon>Eukaryota</taxon>
        <taxon>Metazoa</taxon>
        <taxon>Ecdysozoa</taxon>
        <taxon>Arthropoda</taxon>
        <taxon>Hexapoda</taxon>
        <taxon>Insecta</taxon>
        <taxon>Pterygota</taxon>
        <taxon>Neoptera</taxon>
        <taxon>Endopterygota</taxon>
        <taxon>Diptera</taxon>
        <taxon>Nematocera</taxon>
        <taxon>Culicoidea</taxon>
        <taxon>Culicidae</taxon>
        <taxon>Anophelinae</taxon>
        <taxon>Anopheles</taxon>
        <taxon>culicifacies species complex</taxon>
    </lineage>
</organism>
<sequence>MTDAEKNAPVATAEAPESTNAENDGTEGDVQKDNEHQRTINVGNLPKDITEQQLRDHFSGHEVERVEIYHYLRNTLALLVFKEKAAAQKACDEKDGSMLNGRRLRIHIEYITIRYTKKDVIVVVVDDDTTEEKLYDSVKEHCEVTQVFIFHPLGYVHLGKDVDKVAILEKLNAAGLKAYDVNGRDQNQHVDLWRAAKLFFRNRNRVQLLNIPQKWVENTDELKKACSEAGTITEAISNNVGQGSSNYYARIFFETEEQAAKAAGLLNGKVFEGKRIHALHLSSALLPNYKTSVYVAPLERTVTEEDVYEQFKQYGEIDFVNRRNCGENAIVCYKTSEEAEKALACTTFPAPTEANKEATKTVAVKRYDGPLVLRVAGVKRKAAAQRTATDGKTREPRTLGGSEREKSHKDIVQKLQAFYPVYVSNIPFSCPAHVIREFFSSHGGEVKFIFSPQHYLPYRLSSPQPVKTAMVYYTRRNDMLNAIKHLDKKMLNNQHLHVLPGRGDTNFNQQKTLKLSKIVESLSEDAIFRKMRPLGKVVRLTKKNRSLAYVEFADSADVEKVLKMKQEELPINCLFSKITKDVSRRLYNESDPRILGAVVRLLRRNPRMLNKTTGAGPLMSGNNVVGSPGGFGGGKRPRMNGPPGFGNVPPFNPNNGGNNLNNNQAIQDLLRLAFMSGKNVGESLAAGGVNVGGNQGPNRGGGGGSFNNADPPISNQGSSNNAYGGGDGGFGAGGGRNMNNRNQNMNFRGGNRNNQNNNVGGNRGLGNSNNNAGASGMGGSGGGGMGGGSMNRSNNMGGGMGGGNNRNTRNNNFNDNSSFGGSNAGGNSNTFGGSSNNFANDNFGGGRNNDSYSNDNFGGGRNDNYSSDNNFGGGGGGSGGGNLGGGGNMSYNNFGGGNSNNSGGNNFRNNDNNKGSWMGNNSNNSGLGGGRSNNNQDSIGRLAGMKHSHSNVQKACPDSYAQAFGSISAKHSQLNTTTPFTKSVVKSLHDTFDDERYYQSITPTPALPVPATIQAVAPATAVTTVITSDNSFQSEYIPVPRGDERYEFAASMMPRDTRMYEPGGLVPSSGPIGVGGAGDGTAGSGGGSLSNAGPPPPVVPLSYRGDERHYYPVVSTITSSYLLDNRQYEQSLNSPSMMHDRLYQPTTHTITSGMLYNERSHYETATIAAVGGAGPPPPHLSSISNNSDCHAVDIMMRSDASVAAAAAAAAAGIEHAEASWRAEMMERQDEIDRQYLVLLPREDKIEPQDDL</sequence>
<dbReference type="EMBL" id="AXCM01000655">
    <property type="status" value="NOT_ANNOTATED_CDS"/>
    <property type="molecule type" value="Genomic_DNA"/>
</dbReference>
<dbReference type="SMART" id="SM00360">
    <property type="entry name" value="RRM"/>
    <property type="match status" value="5"/>
</dbReference>